<dbReference type="AlphaFoldDB" id="A0A516GDE3"/>
<gene>
    <name evidence="5" type="ORF">FNH13_15340</name>
</gene>
<dbReference type="SMART" id="SM00866">
    <property type="entry name" value="UTRA"/>
    <property type="match status" value="1"/>
</dbReference>
<evidence type="ECO:0000256" key="2">
    <source>
        <dbReference type="ARBA" id="ARBA00023125"/>
    </source>
</evidence>
<dbReference type="GO" id="GO:0003700">
    <property type="term" value="F:DNA-binding transcription factor activity"/>
    <property type="evidence" value="ECO:0007669"/>
    <property type="project" value="InterPro"/>
</dbReference>
<dbReference type="InterPro" id="IPR028978">
    <property type="entry name" value="Chorismate_lyase_/UTRA_dom_sf"/>
</dbReference>
<dbReference type="Gene3D" id="3.40.1410.10">
    <property type="entry name" value="Chorismate lyase-like"/>
    <property type="match status" value="1"/>
</dbReference>
<keyword evidence="1" id="KW-0805">Transcription regulation</keyword>
<keyword evidence="6" id="KW-1185">Reference proteome</keyword>
<reference evidence="5 6" key="1">
    <citation type="submission" date="2019-07" db="EMBL/GenBank/DDBJ databases">
        <title>complete genome sequencing of Ornithinimicrobium sp. H23M54.</title>
        <authorList>
            <person name="Bae J.-W."/>
            <person name="Lee S.-Y."/>
        </authorList>
    </citation>
    <scope>NUCLEOTIDE SEQUENCE [LARGE SCALE GENOMIC DNA]</scope>
    <source>
        <strain evidence="5 6">H23M54</strain>
    </source>
</reference>
<evidence type="ECO:0000259" key="4">
    <source>
        <dbReference type="PROSITE" id="PS50949"/>
    </source>
</evidence>
<dbReference type="InterPro" id="IPR036388">
    <property type="entry name" value="WH-like_DNA-bd_sf"/>
</dbReference>
<evidence type="ECO:0000313" key="5">
    <source>
        <dbReference type="EMBL" id="QDO89538.1"/>
    </source>
</evidence>
<keyword evidence="2" id="KW-0238">DNA-binding</keyword>
<dbReference type="KEGG" id="orz:FNH13_15340"/>
<dbReference type="PANTHER" id="PTHR44846">
    <property type="entry name" value="MANNOSYL-D-GLYCERATE TRANSPORT/METABOLISM SYSTEM REPRESSOR MNGR-RELATED"/>
    <property type="match status" value="1"/>
</dbReference>
<dbReference type="InterPro" id="IPR050679">
    <property type="entry name" value="Bact_HTH_transcr_reg"/>
</dbReference>
<dbReference type="SMART" id="SM00345">
    <property type="entry name" value="HTH_GNTR"/>
    <property type="match status" value="1"/>
</dbReference>
<dbReference type="SUPFAM" id="SSF46785">
    <property type="entry name" value="Winged helix' DNA-binding domain"/>
    <property type="match status" value="1"/>
</dbReference>
<dbReference type="RefSeq" id="WP_143784231.1">
    <property type="nucleotide sequence ID" value="NZ_CP041616.1"/>
</dbReference>
<dbReference type="PROSITE" id="PS50949">
    <property type="entry name" value="HTH_GNTR"/>
    <property type="match status" value="1"/>
</dbReference>
<dbReference type="Pfam" id="PF07702">
    <property type="entry name" value="UTRA"/>
    <property type="match status" value="1"/>
</dbReference>
<dbReference type="SUPFAM" id="SSF64288">
    <property type="entry name" value="Chorismate lyase-like"/>
    <property type="match status" value="1"/>
</dbReference>
<protein>
    <submittedName>
        <fullName evidence="5">GntR family transcriptional regulator</fullName>
    </submittedName>
</protein>
<sequence>MARSGTLVSRVAEDLRSALAAGQYPAGSKLPPETELGSQFGVSRPTVRAALRELEALGLVRTSHGVGTFVVEQPAVRTGLERLDSITESIRADGHVPDMVYASRILRAVMPEEAARMEVPGDTQVLEIRRTILADGEVMAYSYDLMPAHLLPKGFDPEELTGSLFDFMKQRLNRVPVTAFAEVHAVESNHVGWGSEAATHKLFLLLNQLHHDATGELILYSRTYFIEGRYSFSLVRTV</sequence>
<dbReference type="InterPro" id="IPR000524">
    <property type="entry name" value="Tscrpt_reg_HTH_GntR"/>
</dbReference>
<dbReference type="CDD" id="cd07377">
    <property type="entry name" value="WHTH_GntR"/>
    <property type="match status" value="1"/>
</dbReference>
<dbReference type="Gene3D" id="1.10.10.10">
    <property type="entry name" value="Winged helix-like DNA-binding domain superfamily/Winged helix DNA-binding domain"/>
    <property type="match status" value="1"/>
</dbReference>
<organism evidence="5 6">
    <name type="scientific">Ornithinimicrobium ciconiae</name>
    <dbReference type="NCBI Taxonomy" id="2594265"/>
    <lineage>
        <taxon>Bacteria</taxon>
        <taxon>Bacillati</taxon>
        <taxon>Actinomycetota</taxon>
        <taxon>Actinomycetes</taxon>
        <taxon>Micrococcales</taxon>
        <taxon>Ornithinimicrobiaceae</taxon>
        <taxon>Ornithinimicrobium</taxon>
    </lineage>
</organism>
<dbReference type="Proteomes" id="UP000315395">
    <property type="component" value="Chromosome"/>
</dbReference>
<evidence type="ECO:0000256" key="1">
    <source>
        <dbReference type="ARBA" id="ARBA00023015"/>
    </source>
</evidence>
<dbReference type="InterPro" id="IPR011663">
    <property type="entry name" value="UTRA"/>
</dbReference>
<accession>A0A516GDE3</accession>
<dbReference type="EMBL" id="CP041616">
    <property type="protein sequence ID" value="QDO89538.1"/>
    <property type="molecule type" value="Genomic_DNA"/>
</dbReference>
<dbReference type="GO" id="GO:0003677">
    <property type="term" value="F:DNA binding"/>
    <property type="evidence" value="ECO:0007669"/>
    <property type="project" value="UniProtKB-KW"/>
</dbReference>
<evidence type="ECO:0000313" key="6">
    <source>
        <dbReference type="Proteomes" id="UP000315395"/>
    </source>
</evidence>
<dbReference type="OrthoDB" id="9784718at2"/>
<keyword evidence="3" id="KW-0804">Transcription</keyword>
<proteinExistence type="predicted"/>
<name>A0A516GDE3_9MICO</name>
<dbReference type="InterPro" id="IPR036390">
    <property type="entry name" value="WH_DNA-bd_sf"/>
</dbReference>
<evidence type="ECO:0000256" key="3">
    <source>
        <dbReference type="ARBA" id="ARBA00023163"/>
    </source>
</evidence>
<dbReference type="GO" id="GO:0045892">
    <property type="term" value="P:negative regulation of DNA-templated transcription"/>
    <property type="evidence" value="ECO:0007669"/>
    <property type="project" value="TreeGrafter"/>
</dbReference>
<dbReference type="Pfam" id="PF00392">
    <property type="entry name" value="GntR"/>
    <property type="match status" value="1"/>
</dbReference>
<dbReference type="PRINTS" id="PR00035">
    <property type="entry name" value="HTHGNTR"/>
</dbReference>
<dbReference type="PANTHER" id="PTHR44846:SF17">
    <property type="entry name" value="GNTR-FAMILY TRANSCRIPTIONAL REGULATOR"/>
    <property type="match status" value="1"/>
</dbReference>
<feature type="domain" description="HTH gntR-type" evidence="4">
    <location>
        <begin position="5"/>
        <end position="73"/>
    </location>
</feature>